<protein>
    <submittedName>
        <fullName evidence="2">Uncharacterized protein</fullName>
    </submittedName>
</protein>
<feature type="region of interest" description="Disordered" evidence="1">
    <location>
        <begin position="58"/>
        <end position="110"/>
    </location>
</feature>
<evidence type="ECO:0000313" key="3">
    <source>
        <dbReference type="Proteomes" id="UP000499080"/>
    </source>
</evidence>
<sequence length="110" mass="12459">MSYGELISDPLEAILKEFEKFKEFHTWLKRVRNSLESTDKTDGATVEDNNKLFSTVEHEPMATDHKPIHSNGSEIESVTAIEYNPHETIDKSQPVVEQQPSTSSATIKKI</sequence>
<gene>
    <name evidence="2" type="ORF">AVEN_124852_1</name>
</gene>
<evidence type="ECO:0000313" key="2">
    <source>
        <dbReference type="EMBL" id="GBO09791.1"/>
    </source>
</evidence>
<proteinExistence type="predicted"/>
<dbReference type="EMBL" id="BGPR01035117">
    <property type="protein sequence ID" value="GBO09791.1"/>
    <property type="molecule type" value="Genomic_DNA"/>
</dbReference>
<dbReference type="Proteomes" id="UP000499080">
    <property type="component" value="Unassembled WGS sequence"/>
</dbReference>
<evidence type="ECO:0000256" key="1">
    <source>
        <dbReference type="SAM" id="MobiDB-lite"/>
    </source>
</evidence>
<feature type="compositionally biased region" description="Basic and acidic residues" evidence="1">
    <location>
        <begin position="58"/>
        <end position="67"/>
    </location>
</feature>
<reference evidence="2 3" key="1">
    <citation type="journal article" date="2019" name="Sci. Rep.">
        <title>Orb-weaving spider Araneus ventricosus genome elucidates the spidroin gene catalogue.</title>
        <authorList>
            <person name="Kono N."/>
            <person name="Nakamura H."/>
            <person name="Ohtoshi R."/>
            <person name="Moran D.A.P."/>
            <person name="Shinohara A."/>
            <person name="Yoshida Y."/>
            <person name="Fujiwara M."/>
            <person name="Mori M."/>
            <person name="Tomita M."/>
            <person name="Arakawa K."/>
        </authorList>
    </citation>
    <scope>NUCLEOTIDE SEQUENCE [LARGE SCALE GENOMIC DNA]</scope>
</reference>
<accession>A0A4Y2UCQ6</accession>
<comment type="caution">
    <text evidence="2">The sequence shown here is derived from an EMBL/GenBank/DDBJ whole genome shotgun (WGS) entry which is preliminary data.</text>
</comment>
<dbReference type="AlphaFoldDB" id="A0A4Y2UCQ6"/>
<feature type="compositionally biased region" description="Polar residues" evidence="1">
    <location>
        <begin position="95"/>
        <end position="110"/>
    </location>
</feature>
<organism evidence="2 3">
    <name type="scientific">Araneus ventricosus</name>
    <name type="common">Orbweaver spider</name>
    <name type="synonym">Epeira ventricosa</name>
    <dbReference type="NCBI Taxonomy" id="182803"/>
    <lineage>
        <taxon>Eukaryota</taxon>
        <taxon>Metazoa</taxon>
        <taxon>Ecdysozoa</taxon>
        <taxon>Arthropoda</taxon>
        <taxon>Chelicerata</taxon>
        <taxon>Arachnida</taxon>
        <taxon>Araneae</taxon>
        <taxon>Araneomorphae</taxon>
        <taxon>Entelegynae</taxon>
        <taxon>Araneoidea</taxon>
        <taxon>Araneidae</taxon>
        <taxon>Araneus</taxon>
    </lineage>
</organism>
<name>A0A4Y2UCQ6_ARAVE</name>
<keyword evidence="3" id="KW-1185">Reference proteome</keyword>